<dbReference type="InterPro" id="IPR017686">
    <property type="entry name" value="Phg/plasmid-like_prot"/>
</dbReference>
<dbReference type="EMBL" id="FMZZ01000013">
    <property type="protein sequence ID" value="SDD55093.1"/>
    <property type="molecule type" value="Genomic_DNA"/>
</dbReference>
<reference evidence="2" key="1">
    <citation type="submission" date="2016-10" db="EMBL/GenBank/DDBJ databases">
        <authorList>
            <person name="Varghese N."/>
            <person name="Submissions S."/>
        </authorList>
    </citation>
    <scope>NUCLEOTIDE SEQUENCE [LARGE SCALE GENOMIC DNA]</scope>
    <source>
        <strain evidence="2">IBRC-M 10403</strain>
    </source>
</reference>
<dbReference type="NCBIfam" id="TIGR03299">
    <property type="entry name" value="LGT_TIGR03299"/>
    <property type="match status" value="1"/>
</dbReference>
<evidence type="ECO:0000313" key="2">
    <source>
        <dbReference type="Proteomes" id="UP000199501"/>
    </source>
</evidence>
<evidence type="ECO:0000313" key="1">
    <source>
        <dbReference type="EMBL" id="SDD55093.1"/>
    </source>
</evidence>
<accession>A0A1G6VNV8</accession>
<organism evidence="1 2">
    <name type="scientific">Actinokineospora iranica</name>
    <dbReference type="NCBI Taxonomy" id="1271860"/>
    <lineage>
        <taxon>Bacteria</taxon>
        <taxon>Bacillati</taxon>
        <taxon>Actinomycetota</taxon>
        <taxon>Actinomycetes</taxon>
        <taxon>Pseudonocardiales</taxon>
        <taxon>Pseudonocardiaceae</taxon>
        <taxon>Actinokineospora</taxon>
    </lineage>
</organism>
<keyword evidence="2" id="KW-1185">Reference proteome</keyword>
<name>A0A1G6VNV8_9PSEU</name>
<dbReference type="InterPro" id="IPR026325">
    <property type="entry name" value="DUF932"/>
</dbReference>
<dbReference type="Proteomes" id="UP000199501">
    <property type="component" value="Unassembled WGS sequence"/>
</dbReference>
<protein>
    <submittedName>
        <fullName evidence="1">Phage/plasmid-like protein TIGR03299</fullName>
    </submittedName>
</protein>
<dbReference type="Pfam" id="PF06067">
    <property type="entry name" value="DUF932"/>
    <property type="match status" value="1"/>
</dbReference>
<dbReference type="OrthoDB" id="576140at2"/>
<proteinExistence type="predicted"/>
<gene>
    <name evidence="1" type="ORF">SAMN05216174_11310</name>
</gene>
<dbReference type="RefSeq" id="WP_091455173.1">
    <property type="nucleotide sequence ID" value="NZ_FMZZ01000013.1"/>
</dbReference>
<dbReference type="AlphaFoldDB" id="A0A1G6VNV8"/>
<sequence>MFYPSTPTADPDSLLTPADSTRRSAWAQLGTDVTGTGSAYEALVTAGLAGWAIRKVAMSGTEITRDGVTTIDNPEKVMLVRTDPATGATRYLSTVGAKYGVHQNEAGTAVLDTLVAESGARGTGYAGELEGGRKTFVTIELPTTMYIDGADALQLHLVVFNSHDGETAFRVMVVPFRPFCANQLPVAIANHVSCVSIRHTSKSEINVEEIRSKLGLLYDYGTAFEREAQKLIRTEMTNREFDDLIREVWPVKTNASARTLNNARRRNDLLTDLWTSAQTQANIRGTRWAAFQAVTEYLDHFAPAKNVEVRASRVLVSDDLIKRKQSAYDLLAA</sequence>
<dbReference type="STRING" id="1271860.SAMN05216174_11310"/>